<name>A0A7J6AZP7_AMEME</name>
<feature type="region of interest" description="Disordered" evidence="1">
    <location>
        <begin position="1"/>
        <end position="20"/>
    </location>
</feature>
<dbReference type="Proteomes" id="UP000593565">
    <property type="component" value="Unassembled WGS sequence"/>
</dbReference>
<gene>
    <name evidence="2" type="ORF">AMELA_G00073090</name>
</gene>
<evidence type="ECO:0000313" key="2">
    <source>
        <dbReference type="EMBL" id="KAF4087657.1"/>
    </source>
</evidence>
<feature type="compositionally biased region" description="Low complexity" evidence="1">
    <location>
        <begin position="1"/>
        <end position="19"/>
    </location>
</feature>
<dbReference type="AlphaFoldDB" id="A0A7J6AZP7"/>
<evidence type="ECO:0000313" key="3">
    <source>
        <dbReference type="Proteomes" id="UP000593565"/>
    </source>
</evidence>
<organism evidence="2 3">
    <name type="scientific">Ameiurus melas</name>
    <name type="common">Black bullhead</name>
    <name type="synonym">Silurus melas</name>
    <dbReference type="NCBI Taxonomy" id="219545"/>
    <lineage>
        <taxon>Eukaryota</taxon>
        <taxon>Metazoa</taxon>
        <taxon>Chordata</taxon>
        <taxon>Craniata</taxon>
        <taxon>Vertebrata</taxon>
        <taxon>Euteleostomi</taxon>
        <taxon>Actinopterygii</taxon>
        <taxon>Neopterygii</taxon>
        <taxon>Teleostei</taxon>
        <taxon>Ostariophysi</taxon>
        <taxon>Siluriformes</taxon>
        <taxon>Ictaluridae</taxon>
        <taxon>Ameiurus</taxon>
    </lineage>
</organism>
<comment type="caution">
    <text evidence="2">The sequence shown here is derived from an EMBL/GenBank/DDBJ whole genome shotgun (WGS) entry which is preliminary data.</text>
</comment>
<proteinExistence type="predicted"/>
<keyword evidence="3" id="KW-1185">Reference proteome</keyword>
<accession>A0A7J6AZP7</accession>
<protein>
    <submittedName>
        <fullName evidence="2">Uncharacterized protein</fullName>
    </submittedName>
</protein>
<evidence type="ECO:0000256" key="1">
    <source>
        <dbReference type="SAM" id="MobiDB-lite"/>
    </source>
</evidence>
<sequence>MPARAAGRGASRSTPSRPAGFYQKTQLHDCAQVWDFGLYRLGNVLQIKDYPQFPLPNTGLFTPAMGLSHRP</sequence>
<dbReference type="EMBL" id="JAAGNN010000006">
    <property type="protein sequence ID" value="KAF4087657.1"/>
    <property type="molecule type" value="Genomic_DNA"/>
</dbReference>
<reference evidence="2 3" key="1">
    <citation type="submission" date="2020-02" db="EMBL/GenBank/DDBJ databases">
        <title>A chromosome-scale genome assembly of the black bullhead catfish (Ameiurus melas).</title>
        <authorList>
            <person name="Wen M."/>
            <person name="Zham M."/>
            <person name="Cabau C."/>
            <person name="Klopp C."/>
            <person name="Donnadieu C."/>
            <person name="Roques C."/>
            <person name="Bouchez O."/>
            <person name="Lampietro C."/>
            <person name="Jouanno E."/>
            <person name="Herpin A."/>
            <person name="Louis A."/>
            <person name="Berthelot C."/>
            <person name="Parey E."/>
            <person name="Roest-Crollius H."/>
            <person name="Braasch I."/>
            <person name="Postlethwait J."/>
            <person name="Robinson-Rechavi M."/>
            <person name="Echchiki A."/>
            <person name="Begum T."/>
            <person name="Montfort J."/>
            <person name="Schartl M."/>
            <person name="Bobe J."/>
            <person name="Guiguen Y."/>
        </authorList>
    </citation>
    <scope>NUCLEOTIDE SEQUENCE [LARGE SCALE GENOMIC DNA]</scope>
    <source>
        <strain evidence="2">M_S1</strain>
        <tissue evidence="2">Blood</tissue>
    </source>
</reference>